<reference evidence="4" key="1">
    <citation type="submission" date="2018-05" db="EMBL/GenBank/DDBJ databases">
        <authorList>
            <person name="Lanie J.A."/>
            <person name="Ng W.-L."/>
            <person name="Kazmierczak K.M."/>
            <person name="Andrzejewski T.M."/>
            <person name="Davidsen T.M."/>
            <person name="Wayne K.J."/>
            <person name="Tettelin H."/>
            <person name="Glass J.I."/>
            <person name="Rusch D."/>
            <person name="Podicherti R."/>
            <person name="Tsui H.-C.T."/>
            <person name="Winkler M.E."/>
        </authorList>
    </citation>
    <scope>NUCLEOTIDE SEQUENCE</scope>
</reference>
<evidence type="ECO:0000256" key="1">
    <source>
        <dbReference type="ARBA" id="ARBA00004196"/>
    </source>
</evidence>
<comment type="subcellular location">
    <subcellularLocation>
        <location evidence="1">Cell envelope</location>
    </subcellularLocation>
</comment>
<proteinExistence type="predicted"/>
<evidence type="ECO:0000313" key="4">
    <source>
        <dbReference type="EMBL" id="SVB59880.1"/>
    </source>
</evidence>
<organism evidence="4">
    <name type="scientific">marine metagenome</name>
    <dbReference type="NCBI Taxonomy" id="408172"/>
    <lineage>
        <taxon>unclassified sequences</taxon>
        <taxon>metagenomes</taxon>
        <taxon>ecological metagenomes</taxon>
    </lineage>
</organism>
<evidence type="ECO:0000259" key="3">
    <source>
        <dbReference type="Pfam" id="PF16889"/>
    </source>
</evidence>
<name>A0A382FAA9_9ZZZZ</name>
<dbReference type="GO" id="GO:0030313">
    <property type="term" value="C:cell envelope"/>
    <property type="evidence" value="ECO:0007669"/>
    <property type="project" value="UniProtKB-SubCell"/>
</dbReference>
<dbReference type="InterPro" id="IPR012480">
    <property type="entry name" value="Hepar_II_III_C"/>
</dbReference>
<feature type="domain" description="Heparinase II/III-like C-terminal" evidence="2">
    <location>
        <begin position="295"/>
        <end position="382"/>
    </location>
</feature>
<evidence type="ECO:0008006" key="5">
    <source>
        <dbReference type="Google" id="ProtNLM"/>
    </source>
</evidence>
<dbReference type="AlphaFoldDB" id="A0A382FAA9"/>
<dbReference type="InterPro" id="IPR008929">
    <property type="entry name" value="Chondroitin_lyas"/>
</dbReference>
<feature type="non-terminal residue" evidence="4">
    <location>
        <position position="390"/>
    </location>
</feature>
<accession>A0A382FAA9</accession>
<dbReference type="Gene3D" id="1.50.10.100">
    <property type="entry name" value="Chondroitin AC/alginate lyase"/>
    <property type="match status" value="1"/>
</dbReference>
<dbReference type="InterPro" id="IPR031680">
    <property type="entry name" value="Hepar_II_III_N"/>
</dbReference>
<dbReference type="Gene3D" id="2.70.98.70">
    <property type="match status" value="1"/>
</dbReference>
<protein>
    <recommendedName>
        <fullName evidence="5">Heparin-sulfate lyase N-terminal domain-containing protein</fullName>
    </recommendedName>
</protein>
<dbReference type="Pfam" id="PF07940">
    <property type="entry name" value="Hepar_II_III_C"/>
    <property type="match status" value="1"/>
</dbReference>
<gene>
    <name evidence="4" type="ORF">METZ01_LOCUS212734</name>
</gene>
<feature type="domain" description="Heparin-sulfate lyase N-terminal" evidence="3">
    <location>
        <begin position="105"/>
        <end position="256"/>
    </location>
</feature>
<dbReference type="Pfam" id="PF16889">
    <property type="entry name" value="Hepar_II_III_N"/>
    <property type="match status" value="1"/>
</dbReference>
<dbReference type="GO" id="GO:0016829">
    <property type="term" value="F:lyase activity"/>
    <property type="evidence" value="ECO:0007669"/>
    <property type="project" value="InterPro"/>
</dbReference>
<dbReference type="EMBL" id="UINC01048840">
    <property type="protein sequence ID" value="SVB59880.1"/>
    <property type="molecule type" value="Genomic_DNA"/>
</dbReference>
<sequence>MTKAIRHAVYGSPVYRLSLMGPTPKELTFLPADPWPSQSGRAEAFFHGSYVFMGQEVRSPNRPPWRPVDVSESWLAAFHGFEWLRDLRGHGGESAQRLARALTVDWMENCGQWRPIVWRADVLGQRLAALLTHAPFLVGDSTDDFAKMYYESLAKQTRHLARVVDQDVKGSRQITAVRGLIYATLCLSSASRNLGAALKILDRELNSQILPDGGHIGRSPKHQCRMLGDLGDIREILNGAGEPIPQRLMQGLDQMGPMLRGLRHGDWGLACFNGSAEGDPSLIDAALKISRSDGQALSNAPHTGFQRVAARKVLAIMDTGPSSNVERPVYAGTLSFEMSVGRERLVVNCGPYRGGDSDWCEALRRTAAHSTVTIDDSNSSEVTFSASDSG</sequence>
<evidence type="ECO:0000259" key="2">
    <source>
        <dbReference type="Pfam" id="PF07940"/>
    </source>
</evidence>